<organism evidence="2 3">
    <name type="scientific">Nonlabens ulvanivorans</name>
    <name type="common">Persicivirga ulvanivorans</name>
    <dbReference type="NCBI Taxonomy" id="906888"/>
    <lineage>
        <taxon>Bacteria</taxon>
        <taxon>Pseudomonadati</taxon>
        <taxon>Bacteroidota</taxon>
        <taxon>Flavobacteriia</taxon>
        <taxon>Flavobacteriales</taxon>
        <taxon>Flavobacteriaceae</taxon>
        <taxon>Nonlabens</taxon>
    </lineage>
</organism>
<gene>
    <name evidence="2" type="ORF">JCM19314_2498</name>
</gene>
<evidence type="ECO:0008006" key="4">
    <source>
        <dbReference type="Google" id="ProtNLM"/>
    </source>
</evidence>
<keyword evidence="1" id="KW-0732">Signal</keyword>
<sequence>MSKMKRVAMNVSIVAGLILGLAACDNELNTIGSDILGADQLNDRIKKQEFDVVAFNELLGPVQTNNFNSMPLGSYTDPVYGRTDYGFVSQLSLATTDPDFGINPVLDSVVITIPYFSTPIDFEDETTIYELDSIYGNGSYDLQIYRNNYFLNDFDPDNIENPAIYYSDLAATIDSQKGALIFEKVSFKPSEKEVVLTDFDTDESETVVLDRLTPRFRETIGKRTGTTEQVAQINFWENLIVSQEGTINLESNNNFRNYFRGLFFNVSNANGTDNLVHLDLADATIELFLSINITDTSDLDEDGDTTDLIPLNSTFTINFGENSVVD</sequence>
<evidence type="ECO:0000313" key="3">
    <source>
        <dbReference type="Proteomes" id="UP000029226"/>
    </source>
</evidence>
<protein>
    <recommendedName>
        <fullName evidence="4">DUF4270 domain-containing protein</fullName>
    </recommendedName>
</protein>
<name>A0A090Q8F8_NONUL</name>
<evidence type="ECO:0000313" key="2">
    <source>
        <dbReference type="EMBL" id="GAK98467.1"/>
    </source>
</evidence>
<proteinExistence type="predicted"/>
<evidence type="ECO:0000256" key="1">
    <source>
        <dbReference type="SAM" id="SignalP"/>
    </source>
</evidence>
<feature type="signal peptide" evidence="1">
    <location>
        <begin position="1"/>
        <end position="23"/>
    </location>
</feature>
<dbReference type="Proteomes" id="UP000029226">
    <property type="component" value="Unassembled WGS sequence"/>
</dbReference>
<dbReference type="EMBL" id="BBMM01000001">
    <property type="protein sequence ID" value="GAK98467.1"/>
    <property type="molecule type" value="Genomic_DNA"/>
</dbReference>
<dbReference type="PROSITE" id="PS51257">
    <property type="entry name" value="PROKAR_LIPOPROTEIN"/>
    <property type="match status" value="1"/>
</dbReference>
<reference evidence="2 3" key="1">
    <citation type="journal article" date="2014" name="Genome Announc.">
        <title>Draft Genome Sequences of Marine Flavobacterium Nonlabens Strains NR17, NR24, NR27, NR32, NR33, and Ara13.</title>
        <authorList>
            <person name="Nakanishi M."/>
            <person name="Meirelles P."/>
            <person name="Suzuki R."/>
            <person name="Takatani N."/>
            <person name="Mino S."/>
            <person name="Suda W."/>
            <person name="Oshima K."/>
            <person name="Hattori M."/>
            <person name="Ohkuma M."/>
            <person name="Hosokawa M."/>
            <person name="Miyashita K."/>
            <person name="Thompson F.L."/>
            <person name="Niwa A."/>
            <person name="Sawabe T."/>
            <person name="Sawabe T."/>
        </authorList>
    </citation>
    <scope>NUCLEOTIDE SEQUENCE [LARGE SCALE GENOMIC DNA]</scope>
    <source>
        <strain evidence="3">JCM19314</strain>
    </source>
</reference>
<comment type="caution">
    <text evidence="2">The sequence shown here is derived from an EMBL/GenBank/DDBJ whole genome shotgun (WGS) entry which is preliminary data.</text>
</comment>
<dbReference type="InterPro" id="IPR025366">
    <property type="entry name" value="DUF4270"/>
</dbReference>
<accession>A0A090Q8F8</accession>
<dbReference type="AlphaFoldDB" id="A0A090Q8F8"/>
<dbReference type="Pfam" id="PF14092">
    <property type="entry name" value="DUF4270"/>
    <property type="match status" value="1"/>
</dbReference>
<feature type="chain" id="PRO_5001863118" description="DUF4270 domain-containing protein" evidence="1">
    <location>
        <begin position="24"/>
        <end position="326"/>
    </location>
</feature>